<evidence type="ECO:0000313" key="1">
    <source>
        <dbReference type="EMBL" id="SLN67831.1"/>
    </source>
</evidence>
<organism evidence="1 2">
    <name type="scientific">Aquimixticola soesokkakensis</name>
    <dbReference type="NCBI Taxonomy" id="1519096"/>
    <lineage>
        <taxon>Bacteria</taxon>
        <taxon>Pseudomonadati</taxon>
        <taxon>Pseudomonadota</taxon>
        <taxon>Alphaproteobacteria</taxon>
        <taxon>Rhodobacterales</taxon>
        <taxon>Paracoccaceae</taxon>
        <taxon>Aquimixticola</taxon>
    </lineage>
</organism>
<gene>
    <name evidence="1" type="ORF">AQS8620_03187</name>
</gene>
<sequence length="47" mass="5567">MSLASMPPYFARHLYSMVPRMTGRRMSLQKVLRMLERAETLAGRRRL</sequence>
<evidence type="ECO:0000313" key="2">
    <source>
        <dbReference type="Proteomes" id="UP000193862"/>
    </source>
</evidence>
<accession>A0A1Y5TTD5</accession>
<protein>
    <submittedName>
        <fullName evidence="1">Uncharacterized protein</fullName>
    </submittedName>
</protein>
<keyword evidence="2" id="KW-1185">Reference proteome</keyword>
<proteinExistence type="predicted"/>
<name>A0A1Y5TTD5_9RHOB</name>
<dbReference type="Proteomes" id="UP000193862">
    <property type="component" value="Unassembled WGS sequence"/>
</dbReference>
<dbReference type="EMBL" id="FWFS01000013">
    <property type="protein sequence ID" value="SLN67831.1"/>
    <property type="molecule type" value="Genomic_DNA"/>
</dbReference>
<reference evidence="1 2" key="1">
    <citation type="submission" date="2017-03" db="EMBL/GenBank/DDBJ databases">
        <authorList>
            <person name="Afonso C.L."/>
            <person name="Miller P.J."/>
            <person name="Scott M.A."/>
            <person name="Spackman E."/>
            <person name="Goraichik I."/>
            <person name="Dimitrov K.M."/>
            <person name="Suarez D.L."/>
            <person name="Swayne D.E."/>
        </authorList>
    </citation>
    <scope>NUCLEOTIDE SEQUENCE [LARGE SCALE GENOMIC DNA]</scope>
    <source>
        <strain evidence="1 2">CECT 8620</strain>
    </source>
</reference>
<dbReference type="AlphaFoldDB" id="A0A1Y5TTD5"/>